<dbReference type="InterPro" id="IPR005097">
    <property type="entry name" value="Sacchrp_dh_NADP-bd"/>
</dbReference>
<feature type="transmembrane region" description="Helical" evidence="2">
    <location>
        <begin position="265"/>
        <end position="284"/>
    </location>
</feature>
<evidence type="ECO:0000259" key="3">
    <source>
        <dbReference type="Pfam" id="PF03435"/>
    </source>
</evidence>
<reference evidence="4 5" key="1">
    <citation type="journal article" date="2014" name="Genome Biol. Evol.">
        <title>The secreted proteins of Achlya hypogyna and Thraustotheca clavata identify the ancestral oomycete secretome and reveal gene acquisitions by horizontal gene transfer.</title>
        <authorList>
            <person name="Misner I."/>
            <person name="Blouin N."/>
            <person name="Leonard G."/>
            <person name="Richards T.A."/>
            <person name="Lane C.E."/>
        </authorList>
    </citation>
    <scope>NUCLEOTIDE SEQUENCE [LARGE SCALE GENOMIC DNA]</scope>
    <source>
        <strain evidence="4 5">ATCC 48635</strain>
    </source>
</reference>
<dbReference type="AlphaFoldDB" id="A0A1V9YDP6"/>
<dbReference type="PANTHER" id="PTHR12286">
    <property type="entry name" value="SACCHAROPINE DEHYDROGENASE-LIKE OXIDOREDUCTASE"/>
    <property type="match status" value="1"/>
</dbReference>
<dbReference type="SUPFAM" id="SSF51735">
    <property type="entry name" value="NAD(P)-binding Rossmann-fold domains"/>
    <property type="match status" value="1"/>
</dbReference>
<dbReference type="GO" id="GO:0005739">
    <property type="term" value="C:mitochondrion"/>
    <property type="evidence" value="ECO:0007669"/>
    <property type="project" value="TreeGrafter"/>
</dbReference>
<sequence length="410" mass="43997">MHRELDIVVFGASGFTGQYVALDLAKRAEQTPGLRWAIAGRSAAKLRDVQDFITSKLPAYAQVPMILADVHDAASLVAMAKQTAVLLNCTGPYEYFGEPVVAACVDACTHYLDITGEAHFILDMMVKYDARAKAANCLVVSAVGFDSVPTETIALFSAAQFPSAGVVATTEVLMGVDSDQGHATTYECIVLMATPAHWAKTAAAYALVRPASADVVSAPPLQTYYLTYDRRIGKFAFVFTGADKYLLSLSHPGVQTQVYFYVKHVGQLLALMVFGLLLATLGQFTAGRQLMIKYPAFFTAGAFTHKGPTETQMAKASFTHHCIARGYKDAAQNEGRLDYEVVARLDGPEPGYVATPIFMVEAALCVVRDVAEGKLPRGVATPGVAFKNSALISQLQARGMVFSVTRAGPV</sequence>
<evidence type="ECO:0000313" key="5">
    <source>
        <dbReference type="Proteomes" id="UP000243579"/>
    </source>
</evidence>
<dbReference type="GO" id="GO:0005811">
    <property type="term" value="C:lipid droplet"/>
    <property type="evidence" value="ECO:0007669"/>
    <property type="project" value="TreeGrafter"/>
</dbReference>
<dbReference type="Pfam" id="PF03435">
    <property type="entry name" value="Sacchrp_dh_NADP"/>
    <property type="match status" value="1"/>
</dbReference>
<keyword evidence="2" id="KW-0472">Membrane</keyword>
<dbReference type="InterPro" id="IPR051276">
    <property type="entry name" value="Saccharopine_DH-like_oxidrdct"/>
</dbReference>
<dbReference type="InterPro" id="IPR036291">
    <property type="entry name" value="NAD(P)-bd_dom_sf"/>
</dbReference>
<name>A0A1V9YDP6_ACHHY</name>
<comment type="caution">
    <text evidence="4">The sequence shown here is derived from an EMBL/GenBank/DDBJ whole genome shotgun (WGS) entry which is preliminary data.</text>
</comment>
<evidence type="ECO:0000313" key="4">
    <source>
        <dbReference type="EMBL" id="OQR83864.1"/>
    </source>
</evidence>
<evidence type="ECO:0000256" key="1">
    <source>
        <dbReference type="ARBA" id="ARBA00038048"/>
    </source>
</evidence>
<dbReference type="Proteomes" id="UP000243579">
    <property type="component" value="Unassembled WGS sequence"/>
</dbReference>
<organism evidence="4 5">
    <name type="scientific">Achlya hypogyna</name>
    <name type="common">Oomycete</name>
    <name type="synonym">Protoachlya hypogyna</name>
    <dbReference type="NCBI Taxonomy" id="1202772"/>
    <lineage>
        <taxon>Eukaryota</taxon>
        <taxon>Sar</taxon>
        <taxon>Stramenopiles</taxon>
        <taxon>Oomycota</taxon>
        <taxon>Saprolegniomycetes</taxon>
        <taxon>Saprolegniales</taxon>
        <taxon>Achlyaceae</taxon>
        <taxon>Achlya</taxon>
    </lineage>
</organism>
<accession>A0A1V9YDP6</accession>
<keyword evidence="5" id="KW-1185">Reference proteome</keyword>
<keyword evidence="2" id="KW-0812">Transmembrane</keyword>
<dbReference type="PANTHER" id="PTHR12286:SF5">
    <property type="entry name" value="SACCHAROPINE DEHYDROGENASE-LIKE OXIDOREDUCTASE"/>
    <property type="match status" value="1"/>
</dbReference>
<gene>
    <name evidence="4" type="ORF">ACHHYP_14182</name>
</gene>
<proteinExistence type="inferred from homology"/>
<keyword evidence="2" id="KW-1133">Transmembrane helix</keyword>
<comment type="similarity">
    <text evidence="1">Belongs to the saccharopine dehydrogenase family.</text>
</comment>
<dbReference type="OrthoDB" id="10268090at2759"/>
<dbReference type="Gene3D" id="3.40.50.720">
    <property type="entry name" value="NAD(P)-binding Rossmann-like Domain"/>
    <property type="match status" value="1"/>
</dbReference>
<protein>
    <submittedName>
        <fullName evidence="4">Saccharopine dehydrogenase-like oxidoreductase</fullName>
    </submittedName>
</protein>
<dbReference type="GO" id="GO:0005886">
    <property type="term" value="C:plasma membrane"/>
    <property type="evidence" value="ECO:0007669"/>
    <property type="project" value="TreeGrafter"/>
</dbReference>
<feature type="domain" description="Saccharopine dehydrogenase NADP binding" evidence="3">
    <location>
        <begin position="7"/>
        <end position="139"/>
    </location>
</feature>
<dbReference type="GO" id="GO:0009247">
    <property type="term" value="P:glycolipid biosynthetic process"/>
    <property type="evidence" value="ECO:0007669"/>
    <property type="project" value="TreeGrafter"/>
</dbReference>
<dbReference type="EMBL" id="JNBR01002051">
    <property type="protein sequence ID" value="OQR83864.1"/>
    <property type="molecule type" value="Genomic_DNA"/>
</dbReference>
<evidence type="ECO:0000256" key="2">
    <source>
        <dbReference type="SAM" id="Phobius"/>
    </source>
</evidence>